<dbReference type="InterPro" id="IPR000477">
    <property type="entry name" value="RT_dom"/>
</dbReference>
<dbReference type="PANTHER" id="PTHR33050">
    <property type="entry name" value="REVERSE TRANSCRIPTASE DOMAIN-CONTAINING PROTEIN"/>
    <property type="match status" value="1"/>
</dbReference>
<feature type="domain" description="CCHC-type" evidence="3">
    <location>
        <begin position="204"/>
        <end position="220"/>
    </location>
</feature>
<accession>A0AA89CA09</accession>
<dbReference type="CDD" id="cd09275">
    <property type="entry name" value="RNase_HI_RT_DIRS1"/>
    <property type="match status" value="1"/>
</dbReference>
<comment type="caution">
    <text evidence="5">The sequence shown here is derived from an EMBL/GenBank/DDBJ whole genome shotgun (WGS) entry which is preliminary data.</text>
</comment>
<dbReference type="PROSITE" id="PS50878">
    <property type="entry name" value="RT_POL"/>
    <property type="match status" value="1"/>
</dbReference>
<dbReference type="Gene3D" id="4.10.60.10">
    <property type="entry name" value="Zinc finger, CCHC-type"/>
    <property type="match status" value="1"/>
</dbReference>
<keyword evidence="1" id="KW-0862">Zinc</keyword>
<dbReference type="SUPFAM" id="SSF57756">
    <property type="entry name" value="Retrovirus zinc finger-like domains"/>
    <property type="match status" value="1"/>
</dbReference>
<proteinExistence type="predicted"/>
<keyword evidence="6" id="KW-1185">Reference proteome</keyword>
<evidence type="ECO:0008006" key="7">
    <source>
        <dbReference type="Google" id="ProtNLM"/>
    </source>
</evidence>
<dbReference type="GO" id="GO:0003676">
    <property type="term" value="F:nucleic acid binding"/>
    <property type="evidence" value="ECO:0007669"/>
    <property type="project" value="InterPro"/>
</dbReference>
<organism evidence="5 6">
    <name type="scientific">Pinctada imbricata</name>
    <name type="common">Atlantic pearl-oyster</name>
    <name type="synonym">Pinctada martensii</name>
    <dbReference type="NCBI Taxonomy" id="66713"/>
    <lineage>
        <taxon>Eukaryota</taxon>
        <taxon>Metazoa</taxon>
        <taxon>Spiralia</taxon>
        <taxon>Lophotrochozoa</taxon>
        <taxon>Mollusca</taxon>
        <taxon>Bivalvia</taxon>
        <taxon>Autobranchia</taxon>
        <taxon>Pteriomorphia</taxon>
        <taxon>Pterioida</taxon>
        <taxon>Pterioidea</taxon>
        <taxon>Pteriidae</taxon>
        <taxon>Pinctada</taxon>
    </lineage>
</organism>
<feature type="region of interest" description="Disordered" evidence="2">
    <location>
        <begin position="162"/>
        <end position="203"/>
    </location>
</feature>
<dbReference type="AlphaFoldDB" id="A0AA89CA09"/>
<gene>
    <name evidence="5" type="ORF">FSP39_013730</name>
</gene>
<dbReference type="InterPro" id="IPR043502">
    <property type="entry name" value="DNA/RNA_pol_sf"/>
</dbReference>
<dbReference type="EMBL" id="VSWD01000002">
    <property type="protein sequence ID" value="KAK3107400.1"/>
    <property type="molecule type" value="Genomic_DNA"/>
</dbReference>
<feature type="compositionally biased region" description="Basic and acidic residues" evidence="2">
    <location>
        <begin position="162"/>
        <end position="171"/>
    </location>
</feature>
<evidence type="ECO:0000256" key="1">
    <source>
        <dbReference type="PROSITE-ProRule" id="PRU00047"/>
    </source>
</evidence>
<dbReference type="GO" id="GO:0008270">
    <property type="term" value="F:zinc ion binding"/>
    <property type="evidence" value="ECO:0007669"/>
    <property type="project" value="UniProtKB-KW"/>
</dbReference>
<evidence type="ECO:0000313" key="6">
    <source>
        <dbReference type="Proteomes" id="UP001186944"/>
    </source>
</evidence>
<dbReference type="PANTHER" id="PTHR33050:SF7">
    <property type="entry name" value="RIBONUCLEASE H"/>
    <property type="match status" value="1"/>
</dbReference>
<feature type="domain" description="Reverse transcriptase" evidence="4">
    <location>
        <begin position="320"/>
        <end position="524"/>
    </location>
</feature>
<evidence type="ECO:0000313" key="5">
    <source>
        <dbReference type="EMBL" id="KAK3107400.1"/>
    </source>
</evidence>
<evidence type="ECO:0000259" key="3">
    <source>
        <dbReference type="PROSITE" id="PS50158"/>
    </source>
</evidence>
<evidence type="ECO:0000256" key="2">
    <source>
        <dbReference type="SAM" id="MobiDB-lite"/>
    </source>
</evidence>
<dbReference type="SUPFAM" id="SSF56672">
    <property type="entry name" value="DNA/RNA polymerases"/>
    <property type="match status" value="1"/>
</dbReference>
<protein>
    <recommendedName>
        <fullName evidence="7">Reverse transcriptase</fullName>
    </recommendedName>
</protein>
<name>A0AA89CA09_PINIB</name>
<keyword evidence="1" id="KW-0479">Metal-binding</keyword>
<dbReference type="Pfam" id="PF00078">
    <property type="entry name" value="RVT_1"/>
    <property type="match status" value="1"/>
</dbReference>
<evidence type="ECO:0000259" key="4">
    <source>
        <dbReference type="PROSITE" id="PS50878"/>
    </source>
</evidence>
<dbReference type="InterPro" id="IPR001878">
    <property type="entry name" value="Znf_CCHC"/>
</dbReference>
<dbReference type="InterPro" id="IPR052055">
    <property type="entry name" value="Hepadnavirus_pol/RT"/>
</dbReference>
<dbReference type="Proteomes" id="UP001186944">
    <property type="component" value="Unassembled WGS sequence"/>
</dbReference>
<dbReference type="PROSITE" id="PS50158">
    <property type="entry name" value="ZF_CCHC"/>
    <property type="match status" value="1"/>
</dbReference>
<dbReference type="Gene3D" id="3.10.10.10">
    <property type="entry name" value="HIV Type 1 Reverse Transcriptase, subunit A, domain 1"/>
    <property type="match status" value="1"/>
</dbReference>
<reference evidence="5" key="1">
    <citation type="submission" date="2019-08" db="EMBL/GenBank/DDBJ databases">
        <title>The improved chromosome-level genome for the pearl oyster Pinctada fucata martensii using PacBio sequencing and Hi-C.</title>
        <authorList>
            <person name="Zheng Z."/>
        </authorList>
    </citation>
    <scope>NUCLEOTIDE SEQUENCE</scope>
    <source>
        <strain evidence="5">ZZ-2019</strain>
        <tissue evidence="5">Adductor muscle</tissue>
    </source>
</reference>
<sequence length="801" mass="92107">MDAETEKFISIEIQNTITDNQNTMMTEMRNLISSEMGKLQKHNKMLADKQISKIEESLTDSYKFKKRGNEEQFKHNNKVFSKLKEADDHLAVDMGELSEQNILDCREVLSQGMSILQQRQKLIKLADSSEAGWLVVHEYESNPLAENSDDEKQIFKAQTRAERKLKEENKKRKESRRFTPYTAYKRPFAEKPAAAGSSSTKPGRCFGCGEKGHRKNECPKEQTNNKISDIFNLSHLHFEKSLSQNNVLDMNQSTVRYVSDQAREQSPEQVNSQGFESPVGSLRESIDEWVKIGTSEFILRVIKEGYMLPFKNEPQKVILKNNKSALDDELFVSEEIDKLIKKGCVVEVYDEPHVVNPLTVAKNKAGKLRLVLDCRHINIYLFQFKFKYENFEVAKVLFDRGDFLISFDLKSAYHHITIDKRFQTYLGFQWKGKIITFTVLPFGLATAGFIFSKVTRELVKYWRSKGHKIIMYLDEGIAGARSHDETLDLIQIIQNDLKKFGFIIAEEKSHWLPTQEITWLGLCWNMHDGSLHLSEEKMSKLLSSVELILSHLSNGDRAVAVRTLAGVVGQLISAQPVFGHLARLHTRRSYECIQDRLSWKGRVYITSQCETELRFWLKNSFELNVRGSNFSHLTVKTVTDLKLFCDASGTGYGGYLMTPEGDYVPGSTVYGNWEISEVEKSSTWRELEAVRKVLFSNLNMVQGQSLQVISDNKNVKHILEVGSKKAKLNDICLDIVNKCDSNDITLSSMWIARHENIEADRLSRLGDCDDWGVQWCAFNKLDFIWGPHTYDRFASFYNRKR</sequence>
<dbReference type="InterPro" id="IPR043128">
    <property type="entry name" value="Rev_trsase/Diguanyl_cyclase"/>
</dbReference>
<dbReference type="Gene3D" id="3.30.70.270">
    <property type="match status" value="1"/>
</dbReference>
<dbReference type="SMART" id="SM00343">
    <property type="entry name" value="ZnF_C2HC"/>
    <property type="match status" value="1"/>
</dbReference>
<dbReference type="InterPro" id="IPR036875">
    <property type="entry name" value="Znf_CCHC_sf"/>
</dbReference>
<dbReference type="CDD" id="cd03714">
    <property type="entry name" value="RT_DIRS1"/>
    <property type="match status" value="1"/>
</dbReference>
<keyword evidence="1" id="KW-0863">Zinc-finger</keyword>